<reference evidence="2" key="1">
    <citation type="submission" date="2022-11" db="EMBL/GenBank/DDBJ databases">
        <authorList>
            <person name="Hyden B.L."/>
            <person name="Feng K."/>
            <person name="Yates T."/>
            <person name="Jawdy S."/>
            <person name="Smart L.B."/>
            <person name="Muchero W."/>
        </authorList>
    </citation>
    <scope>NUCLEOTIDE SEQUENCE</scope>
    <source>
        <tissue evidence="2">Shoot tip</tissue>
    </source>
</reference>
<evidence type="ECO:0000256" key="1">
    <source>
        <dbReference type="SAM" id="MobiDB-lite"/>
    </source>
</evidence>
<organism evidence="2 3">
    <name type="scientific">Salix purpurea</name>
    <name type="common">Purple osier willow</name>
    <dbReference type="NCBI Taxonomy" id="77065"/>
    <lineage>
        <taxon>Eukaryota</taxon>
        <taxon>Viridiplantae</taxon>
        <taxon>Streptophyta</taxon>
        <taxon>Embryophyta</taxon>
        <taxon>Tracheophyta</taxon>
        <taxon>Spermatophyta</taxon>
        <taxon>Magnoliopsida</taxon>
        <taxon>eudicotyledons</taxon>
        <taxon>Gunneridae</taxon>
        <taxon>Pentapetalae</taxon>
        <taxon>rosids</taxon>
        <taxon>fabids</taxon>
        <taxon>Malpighiales</taxon>
        <taxon>Salicaceae</taxon>
        <taxon>Saliceae</taxon>
        <taxon>Salix</taxon>
    </lineage>
</organism>
<dbReference type="Proteomes" id="UP001151532">
    <property type="component" value="Chromosome 9"/>
</dbReference>
<evidence type="ECO:0000313" key="3">
    <source>
        <dbReference type="Proteomes" id="UP001151532"/>
    </source>
</evidence>
<protein>
    <submittedName>
        <fullName evidence="2">Uncharacterized protein</fullName>
    </submittedName>
</protein>
<accession>A0A9Q0PQ91</accession>
<proteinExistence type="predicted"/>
<reference evidence="2" key="2">
    <citation type="journal article" date="2023" name="Int. J. Mol. Sci.">
        <title>De Novo Assembly and Annotation of 11 Diverse Shrub Willow (Salix) Genomes Reveals Novel Gene Organization in Sex-Linked Regions.</title>
        <authorList>
            <person name="Hyden B."/>
            <person name="Feng K."/>
            <person name="Yates T.B."/>
            <person name="Jawdy S."/>
            <person name="Cereghino C."/>
            <person name="Smart L.B."/>
            <person name="Muchero W."/>
        </authorList>
    </citation>
    <scope>NUCLEOTIDE SEQUENCE</scope>
    <source>
        <tissue evidence="2">Shoot tip</tissue>
    </source>
</reference>
<name>A0A9Q0PQ91_SALPP</name>
<gene>
    <name evidence="2" type="ORF">OIU79_014295</name>
</gene>
<comment type="caution">
    <text evidence="2">The sequence shown here is derived from an EMBL/GenBank/DDBJ whole genome shotgun (WGS) entry which is preliminary data.</text>
</comment>
<sequence>MPVTVPLRSPRTPPVPAGTGSPREEPSTIYFTIEGSGADHKSSFLSSSPFNQSISRLRAHPLEPGGKPHVFFLSASVHDVPNDPVGRERNIEIRRPASEGRKELLFVYTLPCIPDMTSEKMEREKKDEFDESV</sequence>
<evidence type="ECO:0000313" key="2">
    <source>
        <dbReference type="EMBL" id="KAJ6692514.1"/>
    </source>
</evidence>
<dbReference type="EMBL" id="JAPFFK010000018">
    <property type="protein sequence ID" value="KAJ6692514.1"/>
    <property type="molecule type" value="Genomic_DNA"/>
</dbReference>
<dbReference type="AlphaFoldDB" id="A0A9Q0PQ91"/>
<feature type="region of interest" description="Disordered" evidence="1">
    <location>
        <begin position="1"/>
        <end position="26"/>
    </location>
</feature>
<keyword evidence="3" id="KW-1185">Reference proteome</keyword>